<evidence type="ECO:0000313" key="2">
    <source>
        <dbReference type="EMBL" id="TDK64751.1"/>
    </source>
</evidence>
<dbReference type="EMBL" id="JAVGVR010000001">
    <property type="protein sequence ID" value="MDQ6597040.1"/>
    <property type="molecule type" value="Genomic_DNA"/>
</dbReference>
<evidence type="ECO:0000313" key="3">
    <source>
        <dbReference type="Proteomes" id="UP000295132"/>
    </source>
</evidence>
<organism evidence="2 3">
    <name type="scientific">Bacillus salipaludis</name>
    <dbReference type="NCBI Taxonomy" id="2547811"/>
    <lineage>
        <taxon>Bacteria</taxon>
        <taxon>Bacillati</taxon>
        <taxon>Bacillota</taxon>
        <taxon>Bacilli</taxon>
        <taxon>Bacillales</taxon>
        <taxon>Bacillaceae</taxon>
        <taxon>Bacillus</taxon>
    </lineage>
</organism>
<protein>
    <submittedName>
        <fullName evidence="2">Uncharacterized protein</fullName>
    </submittedName>
</protein>
<dbReference type="Proteomes" id="UP000295132">
    <property type="component" value="Unassembled WGS sequence"/>
</dbReference>
<gene>
    <name evidence="2" type="ORF">E2K98_00455</name>
    <name evidence="1" type="ORF">RCG21_11865</name>
</gene>
<dbReference type="Proteomes" id="UP001178888">
    <property type="component" value="Unassembled WGS sequence"/>
</dbReference>
<comment type="caution">
    <text evidence="2">The sequence shown here is derived from an EMBL/GenBank/DDBJ whole genome shotgun (WGS) entry which is preliminary data.</text>
</comment>
<dbReference type="EMBL" id="SMYO01000001">
    <property type="protein sequence ID" value="TDK64751.1"/>
    <property type="molecule type" value="Genomic_DNA"/>
</dbReference>
<reference evidence="1" key="2">
    <citation type="submission" date="2023-08" db="EMBL/GenBank/DDBJ databases">
        <title>Nitrogen cycling bacteria in agricultural field soils.</title>
        <authorList>
            <person name="Jang J."/>
        </authorList>
    </citation>
    <scope>NUCLEOTIDE SEQUENCE</scope>
    <source>
        <strain evidence="1">PS3-36</strain>
    </source>
</reference>
<proteinExistence type="predicted"/>
<sequence>MAGNVTELLGAPYENLIEAQVDKSPSEIVISNNDGETYYIVTPEVYESDLKQHGYEIVVSAGE</sequence>
<evidence type="ECO:0000313" key="4">
    <source>
        <dbReference type="Proteomes" id="UP001178888"/>
    </source>
</evidence>
<dbReference type="RefSeq" id="WP_035424183.1">
    <property type="nucleotide sequence ID" value="NZ_JARMCE010000017.1"/>
</dbReference>
<dbReference type="AlphaFoldDB" id="A0A4R5VYQ3"/>
<reference evidence="2 3" key="1">
    <citation type="submission" date="2019-03" db="EMBL/GenBank/DDBJ databases">
        <title>Bacillus niacini sp. nov. a Nicotinate-Metabolizing Mesophile Isolated from Soil.</title>
        <authorList>
            <person name="Zhang G."/>
        </authorList>
    </citation>
    <scope>NUCLEOTIDE SEQUENCE [LARGE SCALE GENOMIC DNA]</scope>
    <source>
        <strain evidence="2 3">WN066</strain>
    </source>
</reference>
<evidence type="ECO:0000313" key="1">
    <source>
        <dbReference type="EMBL" id="MDQ6597040.1"/>
    </source>
</evidence>
<keyword evidence="4" id="KW-1185">Reference proteome</keyword>
<accession>A0A4R5VYQ3</accession>
<name>A0A4R5VYQ3_9BACI</name>